<dbReference type="Pfam" id="PF00005">
    <property type="entry name" value="ABC_tran"/>
    <property type="match status" value="1"/>
</dbReference>
<reference evidence="12" key="1">
    <citation type="submission" date="2025-05" db="UniProtKB">
        <authorList>
            <consortium name="EnsemblMetazoa"/>
        </authorList>
    </citation>
    <scope>IDENTIFICATION</scope>
</reference>
<keyword evidence="13" id="KW-1185">Reference proteome</keyword>
<feature type="transmembrane region" description="Helical" evidence="10">
    <location>
        <begin position="497"/>
        <end position="520"/>
    </location>
</feature>
<feature type="transmembrane region" description="Helical" evidence="10">
    <location>
        <begin position="468"/>
        <end position="485"/>
    </location>
</feature>
<evidence type="ECO:0000256" key="3">
    <source>
        <dbReference type="ARBA" id="ARBA00022448"/>
    </source>
</evidence>
<name>A0ABM5KD72_DIAVI</name>
<dbReference type="InterPro" id="IPR027417">
    <property type="entry name" value="P-loop_NTPase"/>
</dbReference>
<evidence type="ECO:0000313" key="12">
    <source>
        <dbReference type="EnsemblMetazoa" id="XP_050508137.1"/>
    </source>
</evidence>
<evidence type="ECO:0000256" key="9">
    <source>
        <dbReference type="SAM" id="MobiDB-lite"/>
    </source>
</evidence>
<dbReference type="EnsemblMetazoa" id="XM_050652180.1">
    <property type="protein sequence ID" value="XP_050508137.1"/>
    <property type="gene ID" value="LOC126885583"/>
</dbReference>
<dbReference type="GeneID" id="126885583"/>
<sequence length="719" mass="79544">MADDSKCIKINVPLDPEDTNQAVAYTKTVHAPPLLKETESLNNASVLSGSQTNIYNGSSPITISGGGALRKVPNSSPSNHKRPMIALTHLPKRPPVDITFTDLSYSVSEGRKRGYKTILKCISGKCKSGELTAIMGPSGAGKSTIMNILAGYKTSNLSGQVMINGKERNLRRFRKMSCYIMQDDCLSPHLTVKEAMMVSANLKLGKTVTLSEKKVVINEIIENLGLQTCIDINSSNLSGGQRKRLSIGLELVNNPPVMFFDEPTSGLDSSSCFQCLCLLKSLARGGRTIICTIHQPSARLFEMFDHLYMMAEGQCIYRGPVLGLVPFLSSMGLNCPSYHNPADYVMEVACGEHGDYVQKLVVAVNAGRCTKFATPDHRSSKIVSNDIAKEANGKNSSGDVISVPNGSVKPTTPTTPVTCTTSLLDSSENLSPTEKNGFSTTGLQQFTILLKRSMYMILMDKTLTRMRLVSHFVIGCLIGLIYYDIGQDAAKVTSNAGCLFFCVMFMMYTAMMPTILTFPLEMSVTVREHLNYWYSLKAYYMAKTLADIPFQVVMTLCYIIGVYFITSQPLDVTRFGMILLVTVLTALVSQSFGLLIGAAFNIEGGVFLGPISTIPMVLFSGFFTNLNDIPFYLRWLPYLSYLKYGFEACMIAIYGLDRPKLTCNIEYCHFKYPKKFLEQMSMKDDMVSYFIDVGVLGGLFIFLRVIAYFMLRIKLMQNR</sequence>
<dbReference type="PROSITE" id="PS50893">
    <property type="entry name" value="ABC_TRANSPORTER_2"/>
    <property type="match status" value="1"/>
</dbReference>
<keyword evidence="3" id="KW-0813">Transport</keyword>
<dbReference type="InterPro" id="IPR003439">
    <property type="entry name" value="ABC_transporter-like_ATP-bd"/>
</dbReference>
<dbReference type="CDD" id="cd03213">
    <property type="entry name" value="ABCG_EPDR"/>
    <property type="match status" value="1"/>
</dbReference>
<dbReference type="PANTHER" id="PTHR48041:SF78">
    <property type="entry name" value="ABC TRANSPORTER EXPRESSED IN TRACHEA, ISOFORM A"/>
    <property type="match status" value="1"/>
</dbReference>
<feature type="compositionally biased region" description="Polar residues" evidence="9">
    <location>
        <begin position="393"/>
        <end position="409"/>
    </location>
</feature>
<dbReference type="Pfam" id="PF01061">
    <property type="entry name" value="ABC2_membrane"/>
    <property type="match status" value="1"/>
</dbReference>
<keyword evidence="7 10" id="KW-1133">Transmembrane helix</keyword>
<keyword evidence="8 10" id="KW-0472">Membrane</keyword>
<evidence type="ECO:0000256" key="2">
    <source>
        <dbReference type="ARBA" id="ARBA00005814"/>
    </source>
</evidence>
<dbReference type="Gene3D" id="3.40.50.300">
    <property type="entry name" value="P-loop containing nucleotide triphosphate hydrolases"/>
    <property type="match status" value="1"/>
</dbReference>
<dbReference type="InterPro" id="IPR013525">
    <property type="entry name" value="ABC2_TM"/>
</dbReference>
<feature type="transmembrane region" description="Helical" evidence="10">
    <location>
        <begin position="638"/>
        <end position="656"/>
    </location>
</feature>
<evidence type="ECO:0000256" key="5">
    <source>
        <dbReference type="ARBA" id="ARBA00022741"/>
    </source>
</evidence>
<dbReference type="InterPro" id="IPR050352">
    <property type="entry name" value="ABCG_transporters"/>
</dbReference>
<feature type="transmembrane region" description="Helical" evidence="10">
    <location>
        <begin position="686"/>
        <end position="711"/>
    </location>
</feature>
<organism evidence="12 13">
    <name type="scientific">Diabrotica virgifera virgifera</name>
    <name type="common">western corn rootworm</name>
    <dbReference type="NCBI Taxonomy" id="50390"/>
    <lineage>
        <taxon>Eukaryota</taxon>
        <taxon>Metazoa</taxon>
        <taxon>Ecdysozoa</taxon>
        <taxon>Arthropoda</taxon>
        <taxon>Hexapoda</taxon>
        <taxon>Insecta</taxon>
        <taxon>Pterygota</taxon>
        <taxon>Neoptera</taxon>
        <taxon>Endopterygota</taxon>
        <taxon>Coleoptera</taxon>
        <taxon>Polyphaga</taxon>
        <taxon>Cucujiformia</taxon>
        <taxon>Chrysomeloidea</taxon>
        <taxon>Chrysomelidae</taxon>
        <taxon>Galerucinae</taxon>
        <taxon>Diabroticina</taxon>
        <taxon>Diabroticites</taxon>
        <taxon>Diabrotica</taxon>
    </lineage>
</organism>
<proteinExistence type="inferred from homology"/>
<evidence type="ECO:0000313" key="13">
    <source>
        <dbReference type="Proteomes" id="UP001652700"/>
    </source>
</evidence>
<protein>
    <recommendedName>
        <fullName evidence="11">ABC transporter domain-containing protein</fullName>
    </recommendedName>
</protein>
<dbReference type="InterPro" id="IPR003593">
    <property type="entry name" value="AAA+_ATPase"/>
</dbReference>
<comment type="subcellular location">
    <subcellularLocation>
        <location evidence="1">Membrane</location>
        <topology evidence="1">Multi-pass membrane protein</topology>
    </subcellularLocation>
</comment>
<dbReference type="SMART" id="SM00382">
    <property type="entry name" value="AAA"/>
    <property type="match status" value="1"/>
</dbReference>
<keyword evidence="4 10" id="KW-0812">Transmembrane</keyword>
<feature type="transmembrane region" description="Helical" evidence="10">
    <location>
        <begin position="577"/>
        <end position="600"/>
    </location>
</feature>
<feature type="transmembrane region" description="Helical" evidence="10">
    <location>
        <begin position="606"/>
        <end position="626"/>
    </location>
</feature>
<dbReference type="PROSITE" id="PS00211">
    <property type="entry name" value="ABC_TRANSPORTER_1"/>
    <property type="match status" value="1"/>
</dbReference>
<feature type="transmembrane region" description="Helical" evidence="10">
    <location>
        <begin position="540"/>
        <end position="565"/>
    </location>
</feature>
<accession>A0ABM5KD72</accession>
<dbReference type="InterPro" id="IPR017871">
    <property type="entry name" value="ABC_transporter-like_CS"/>
</dbReference>
<evidence type="ECO:0000256" key="7">
    <source>
        <dbReference type="ARBA" id="ARBA00022989"/>
    </source>
</evidence>
<dbReference type="SUPFAM" id="SSF52540">
    <property type="entry name" value="P-loop containing nucleoside triphosphate hydrolases"/>
    <property type="match status" value="1"/>
</dbReference>
<evidence type="ECO:0000256" key="6">
    <source>
        <dbReference type="ARBA" id="ARBA00022840"/>
    </source>
</evidence>
<feature type="domain" description="ABC transporter" evidence="11">
    <location>
        <begin position="98"/>
        <end position="337"/>
    </location>
</feature>
<evidence type="ECO:0000256" key="4">
    <source>
        <dbReference type="ARBA" id="ARBA00022692"/>
    </source>
</evidence>
<keyword evidence="5" id="KW-0547">Nucleotide-binding</keyword>
<evidence type="ECO:0000259" key="11">
    <source>
        <dbReference type="PROSITE" id="PS50893"/>
    </source>
</evidence>
<keyword evidence="6" id="KW-0067">ATP-binding</keyword>
<comment type="similarity">
    <text evidence="2">Belongs to the ABC transporter superfamily. ABCG family. Eye pigment precursor importer (TC 3.A.1.204) subfamily.</text>
</comment>
<feature type="region of interest" description="Disordered" evidence="9">
    <location>
        <begin position="393"/>
        <end position="416"/>
    </location>
</feature>
<dbReference type="PANTHER" id="PTHR48041">
    <property type="entry name" value="ABC TRANSPORTER G FAMILY MEMBER 28"/>
    <property type="match status" value="1"/>
</dbReference>
<dbReference type="Proteomes" id="UP001652700">
    <property type="component" value="Unplaced"/>
</dbReference>
<evidence type="ECO:0000256" key="1">
    <source>
        <dbReference type="ARBA" id="ARBA00004141"/>
    </source>
</evidence>
<evidence type="ECO:0000256" key="8">
    <source>
        <dbReference type="ARBA" id="ARBA00023136"/>
    </source>
</evidence>
<evidence type="ECO:0000256" key="10">
    <source>
        <dbReference type="SAM" id="Phobius"/>
    </source>
</evidence>
<dbReference type="RefSeq" id="XP_050508137.1">
    <property type="nucleotide sequence ID" value="XM_050652180.1"/>
</dbReference>